<feature type="signal peptide" evidence="1">
    <location>
        <begin position="1"/>
        <end position="22"/>
    </location>
</feature>
<organism evidence="2 4">
    <name type="scientific">Ferrovum myxofaciens</name>
    <dbReference type="NCBI Taxonomy" id="416213"/>
    <lineage>
        <taxon>Bacteria</taxon>
        <taxon>Pseudomonadati</taxon>
        <taxon>Pseudomonadota</taxon>
        <taxon>Betaproteobacteria</taxon>
        <taxon>Ferrovales</taxon>
        <taxon>Ferrovaceae</taxon>
        <taxon>Ferrovum</taxon>
    </lineage>
</organism>
<dbReference type="PATRIC" id="fig|1789004.3.peg.366"/>
<name>A0A8F3DVU6_9PROT</name>
<evidence type="ECO:0000313" key="3">
    <source>
        <dbReference type="EMBL" id="QWY76850.1"/>
    </source>
</evidence>
<evidence type="ECO:0000256" key="1">
    <source>
        <dbReference type="SAM" id="SignalP"/>
    </source>
</evidence>
<dbReference type="Proteomes" id="UP000075653">
    <property type="component" value="Unassembled WGS sequence"/>
</dbReference>
<gene>
    <name evidence="2" type="ORF">FEMY_03680</name>
    <name evidence="3" type="ORF">JZL65_10175</name>
</gene>
<keyword evidence="1" id="KW-0732">Signal</keyword>
<sequence length="65" mass="6449">MKKSLWISVLFLSLAGCGPMMMGGGYGGDYPGYGGFGGMDMGFGGMDGGGMEGFGDGGFGGDDDD</sequence>
<keyword evidence="4" id="KW-1185">Reference proteome</keyword>
<accession>A0A149W0Z1</accession>
<protein>
    <recommendedName>
        <fullName evidence="5">Lipoprotein</fullName>
    </recommendedName>
</protein>
<evidence type="ECO:0000313" key="4">
    <source>
        <dbReference type="Proteomes" id="UP000075653"/>
    </source>
</evidence>
<evidence type="ECO:0000313" key="2">
    <source>
        <dbReference type="EMBL" id="KXW59142.1"/>
    </source>
</evidence>
<dbReference type="EMBL" id="LRRD01000005">
    <property type="protein sequence ID" value="KXW59142.1"/>
    <property type="molecule type" value="Genomic_DNA"/>
</dbReference>
<reference evidence="3" key="2">
    <citation type="submission" date="2021-02" db="EMBL/GenBank/DDBJ databases">
        <title>Comparative genomics of Ferrovum myxofaciens strains, predominant extremophile bacteria forming large biofilm stalactites in acid mine ecosystems.</title>
        <authorList>
            <person name="Burkartova K."/>
            <person name="Ridl J."/>
            <person name="Pajer P."/>
            <person name="Falteisek L."/>
        </authorList>
    </citation>
    <scope>NUCLEOTIDE SEQUENCE</scope>
    <source>
        <strain evidence="3">MI1III</strain>
    </source>
</reference>
<reference evidence="2 4" key="1">
    <citation type="submission" date="2016-01" db="EMBL/GenBank/DDBJ databases">
        <title>Genome sequence of the acidophilic iron oxidising Ferrovum strain Z-31.</title>
        <authorList>
            <person name="Poehlein A."/>
            <person name="Ullrich S.R."/>
            <person name="Schloemann M."/>
            <person name="Muehling M."/>
            <person name="Daniel R."/>
        </authorList>
    </citation>
    <scope>NUCLEOTIDE SEQUENCE [LARGE SCALE GENOMIC DNA]</scope>
    <source>
        <strain evidence="2 4">Z-31</strain>
    </source>
</reference>
<feature type="chain" id="PRO_5036657023" description="Lipoprotein" evidence="1">
    <location>
        <begin position="23"/>
        <end position="65"/>
    </location>
</feature>
<evidence type="ECO:0008006" key="5">
    <source>
        <dbReference type="Google" id="ProtNLM"/>
    </source>
</evidence>
<dbReference type="Proteomes" id="UP000683551">
    <property type="component" value="Chromosome"/>
</dbReference>
<dbReference type="RefSeq" id="WP_031595577.1">
    <property type="nucleotide sequence ID" value="NZ_CP053675.1"/>
</dbReference>
<accession>A0A8F3DVU6</accession>
<dbReference type="EMBL" id="CP071137">
    <property type="protein sequence ID" value="QWY76850.1"/>
    <property type="molecule type" value="Genomic_DNA"/>
</dbReference>
<dbReference type="PROSITE" id="PS51257">
    <property type="entry name" value="PROKAR_LIPOPROTEIN"/>
    <property type="match status" value="1"/>
</dbReference>
<dbReference type="AlphaFoldDB" id="A0A8F3DVU6"/>
<dbReference type="GeneID" id="301710176"/>
<proteinExistence type="predicted"/>